<protein>
    <recommendedName>
        <fullName evidence="4">Ni/Fe hydrogenase subunit alpha</fullName>
    </recommendedName>
</protein>
<dbReference type="InterPro" id="IPR029014">
    <property type="entry name" value="NiFe-Hase_large"/>
</dbReference>
<evidence type="ECO:0000256" key="1">
    <source>
        <dbReference type="PIRSR" id="PIRSR601501-1"/>
    </source>
</evidence>
<feature type="binding site" evidence="1">
    <location>
        <position position="40"/>
    </location>
    <ligand>
        <name>Mg(2+)</name>
        <dbReference type="ChEBI" id="CHEBI:18420"/>
    </ligand>
</feature>
<keyword evidence="1" id="KW-0533">Nickel</keyword>
<feature type="binding site" evidence="1">
    <location>
        <position position="419"/>
    </location>
    <ligand>
        <name>Mg(2+)</name>
        <dbReference type="ChEBI" id="CHEBI:18420"/>
    </ligand>
</feature>
<keyword evidence="1" id="KW-0408">Iron</keyword>
<dbReference type="GO" id="GO:0016151">
    <property type="term" value="F:nickel cation binding"/>
    <property type="evidence" value="ECO:0007669"/>
    <property type="project" value="InterPro"/>
</dbReference>
<evidence type="ECO:0008006" key="4">
    <source>
        <dbReference type="Google" id="ProtNLM"/>
    </source>
</evidence>
<dbReference type="AlphaFoldDB" id="A0A2M7CIC3"/>
<gene>
    <name evidence="2" type="ORF">COS38_01835</name>
</gene>
<comment type="caution">
    <text evidence="2">The sequence shown here is derived from an EMBL/GenBank/DDBJ whole genome shotgun (WGS) entry which is preliminary data.</text>
</comment>
<evidence type="ECO:0000313" key="3">
    <source>
        <dbReference type="Proteomes" id="UP000229966"/>
    </source>
</evidence>
<comment type="cofactor">
    <cofactor evidence="1">
        <name>Fe cation</name>
        <dbReference type="ChEBI" id="CHEBI:24875"/>
    </cofactor>
</comment>
<accession>A0A2M7CIC3</accession>
<feature type="binding site" evidence="1">
    <location>
        <position position="413"/>
    </location>
    <ligand>
        <name>Ni(2+)</name>
        <dbReference type="ChEBI" id="CHEBI:49786"/>
    </ligand>
</feature>
<feature type="binding site" evidence="1">
    <location>
        <position position="416"/>
    </location>
    <ligand>
        <name>Fe cation</name>
        <dbReference type="ChEBI" id="CHEBI:24875"/>
    </ligand>
</feature>
<dbReference type="SUPFAM" id="SSF56762">
    <property type="entry name" value="HydB/Nqo4-like"/>
    <property type="match status" value="1"/>
</dbReference>
<dbReference type="PANTHER" id="PTHR43600">
    <property type="entry name" value="COENZYME F420 HYDROGENASE, SUBUNIT ALPHA"/>
    <property type="match status" value="1"/>
</dbReference>
<dbReference type="EMBL" id="PEUM01000052">
    <property type="protein sequence ID" value="PIV25395.1"/>
    <property type="molecule type" value="Genomic_DNA"/>
</dbReference>
<proteinExistence type="predicted"/>
<dbReference type="Pfam" id="PF00374">
    <property type="entry name" value="NiFeSe_Hases"/>
    <property type="match status" value="2"/>
</dbReference>
<feature type="binding site" evidence="1">
    <location>
        <position position="59"/>
    </location>
    <ligand>
        <name>Ni(2+)</name>
        <dbReference type="ChEBI" id="CHEBI:49786"/>
    </ligand>
</feature>
<feature type="binding site" evidence="1">
    <location>
        <position position="370"/>
    </location>
    <ligand>
        <name>Mg(2+)</name>
        <dbReference type="ChEBI" id="CHEBI:18420"/>
    </ligand>
</feature>
<dbReference type="Gene3D" id="1.10.645.10">
    <property type="entry name" value="Cytochrome-c3 Hydrogenase, chain B"/>
    <property type="match status" value="1"/>
</dbReference>
<name>A0A2M7CIC3_9BACT</name>
<reference evidence="3" key="1">
    <citation type="submission" date="2017-09" db="EMBL/GenBank/DDBJ databases">
        <title>Depth-based differentiation of microbial function through sediment-hosted aquifers and enrichment of novel symbionts in the deep terrestrial subsurface.</title>
        <authorList>
            <person name="Probst A.J."/>
            <person name="Ladd B."/>
            <person name="Jarett J.K."/>
            <person name="Geller-Mcgrath D.E."/>
            <person name="Sieber C.M.K."/>
            <person name="Emerson J.B."/>
            <person name="Anantharaman K."/>
            <person name="Thomas B.C."/>
            <person name="Malmstrom R."/>
            <person name="Stieglmeier M."/>
            <person name="Klingl A."/>
            <person name="Woyke T."/>
            <person name="Ryan C.M."/>
            <person name="Banfield J.F."/>
        </authorList>
    </citation>
    <scope>NUCLEOTIDE SEQUENCE [LARGE SCALE GENOMIC DNA]</scope>
</reference>
<keyword evidence="1" id="KW-0479">Metal-binding</keyword>
<organism evidence="2 3">
    <name type="scientific">Candidatus Berkelbacteria bacterium CG03_land_8_20_14_0_80_40_36</name>
    <dbReference type="NCBI Taxonomy" id="1974509"/>
    <lineage>
        <taxon>Bacteria</taxon>
        <taxon>Candidatus Berkelbacteria</taxon>
    </lineage>
</organism>
<dbReference type="PANTHER" id="PTHR43600:SF4">
    <property type="entry name" value="CYTOSOLIC NIFE-HYDROGENASE, ALPHA SUBUNIT"/>
    <property type="match status" value="1"/>
</dbReference>
<dbReference type="Proteomes" id="UP000229966">
    <property type="component" value="Unassembled WGS sequence"/>
</dbReference>
<comment type="cofactor">
    <cofactor evidence="1">
        <name>Ni(2+)</name>
        <dbReference type="ChEBI" id="CHEBI:49786"/>
    </cofactor>
</comment>
<evidence type="ECO:0000313" key="2">
    <source>
        <dbReference type="EMBL" id="PIV25395.1"/>
    </source>
</evidence>
<dbReference type="InterPro" id="IPR001501">
    <property type="entry name" value="Ni-dep_hyd_lsu"/>
</dbReference>
<keyword evidence="1" id="KW-0460">Magnesium</keyword>
<sequence length="419" mass="47563">MKKPIQNSMIAKIEGHGSLNINFKAKKVELNILEGERLFEEMLIGKSYEQTYWITPRICGVCPIVHALASVKAVEETFRIQVSHSSQIMRELMMCSQMLESHILHLIFLSLPDYLGVDRGTEIYQKHPKYFNMALKIKKTADFIAKAIGGRPVHPVTITAGGFFKFPKIEVIREIKIQLQNIIDDAEGLVNLALSLKYPALYNPCEYLSAEPKLADEFPIYSFSKISSSRNSNFEIKNYIKEIKELVVPYSTAKFAQHFKQGFMVGSLARVLLFGNRLTPLASQYLNKINLDTLRFNPYYNNLAQALEVLHYTEKAINICDFALKNGLEKPMVGFKTRAGRGVGVMEAPRGILYHDYTFDSRGNATDINIITPTVQNLAHIEEDANFIVEHSDANESEIYHQIEMLVRAYDPCITCSVH</sequence>
<feature type="binding site" evidence="1">
    <location>
        <position position="62"/>
    </location>
    <ligand>
        <name>Mg(2+)</name>
        <dbReference type="ChEBI" id="CHEBI:18420"/>
    </ligand>
</feature>